<feature type="non-terminal residue" evidence="1">
    <location>
        <position position="1"/>
    </location>
</feature>
<keyword evidence="2" id="KW-1185">Reference proteome</keyword>
<dbReference type="PANTHER" id="PTHR32108:SF9">
    <property type="entry name" value="REVERSE TRANSCRIPTASE RNASE H-LIKE DOMAIN-CONTAINING PROTEIN"/>
    <property type="match status" value="1"/>
</dbReference>
<evidence type="ECO:0000313" key="2">
    <source>
        <dbReference type="Proteomes" id="UP000257109"/>
    </source>
</evidence>
<feature type="non-terminal residue" evidence="1">
    <location>
        <position position="172"/>
    </location>
</feature>
<gene>
    <name evidence="1" type="ORF">CR513_49634</name>
</gene>
<comment type="caution">
    <text evidence="1">The sequence shown here is derived from an EMBL/GenBank/DDBJ whole genome shotgun (WGS) entry which is preliminary data.</text>
</comment>
<dbReference type="EMBL" id="QJKJ01011480">
    <property type="protein sequence ID" value="RDX71062.1"/>
    <property type="molecule type" value="Genomic_DNA"/>
</dbReference>
<dbReference type="Proteomes" id="UP000257109">
    <property type="component" value="Unassembled WGS sequence"/>
</dbReference>
<dbReference type="AlphaFoldDB" id="A0A371EYD9"/>
<reference evidence="1" key="1">
    <citation type="submission" date="2018-05" db="EMBL/GenBank/DDBJ databases">
        <title>Draft genome of Mucuna pruriens seed.</title>
        <authorList>
            <person name="Nnadi N.E."/>
            <person name="Vos R."/>
            <person name="Hasami M.H."/>
            <person name="Devisetty U.K."/>
            <person name="Aguiy J.C."/>
        </authorList>
    </citation>
    <scope>NUCLEOTIDE SEQUENCE [LARGE SCALE GENOMIC DNA]</scope>
    <source>
        <strain evidence="1">JCA_2017</strain>
    </source>
</reference>
<protein>
    <submittedName>
        <fullName evidence="1">Uncharacterized protein</fullName>
    </submittedName>
</protein>
<accession>A0A371EYD9</accession>
<name>A0A371EYD9_MUCPR</name>
<sequence>MVTLVPNLPNYNHSRLPTSVHLQSISSENLSTSILTTLPTKNGFPTTTNASFPLPNHPSKPARSPAIQYEQHLEEGKQPNKNVCPNPHDLHRTLVPFDPKLFVPLKPLQPPYPKNYDPNAKCDYHASAIGHTTERCWGLKHKMQDLMDVGLLSFEENGPNVGSNPLLSHEEH</sequence>
<dbReference type="PANTHER" id="PTHR32108">
    <property type="entry name" value="DNA-DIRECTED RNA POLYMERASE SUBUNIT ALPHA"/>
    <property type="match status" value="1"/>
</dbReference>
<evidence type="ECO:0000313" key="1">
    <source>
        <dbReference type="EMBL" id="RDX71062.1"/>
    </source>
</evidence>
<organism evidence="1 2">
    <name type="scientific">Mucuna pruriens</name>
    <name type="common">Velvet bean</name>
    <name type="synonym">Dolichos pruriens</name>
    <dbReference type="NCBI Taxonomy" id="157652"/>
    <lineage>
        <taxon>Eukaryota</taxon>
        <taxon>Viridiplantae</taxon>
        <taxon>Streptophyta</taxon>
        <taxon>Embryophyta</taxon>
        <taxon>Tracheophyta</taxon>
        <taxon>Spermatophyta</taxon>
        <taxon>Magnoliopsida</taxon>
        <taxon>eudicotyledons</taxon>
        <taxon>Gunneridae</taxon>
        <taxon>Pentapetalae</taxon>
        <taxon>rosids</taxon>
        <taxon>fabids</taxon>
        <taxon>Fabales</taxon>
        <taxon>Fabaceae</taxon>
        <taxon>Papilionoideae</taxon>
        <taxon>50 kb inversion clade</taxon>
        <taxon>NPAAA clade</taxon>
        <taxon>indigoferoid/millettioid clade</taxon>
        <taxon>Phaseoleae</taxon>
        <taxon>Mucuna</taxon>
    </lineage>
</organism>
<dbReference type="OrthoDB" id="1418540at2759"/>
<proteinExistence type="predicted"/>